<evidence type="ECO:0000313" key="2">
    <source>
        <dbReference type="Proteomes" id="UP000808388"/>
    </source>
</evidence>
<proteinExistence type="predicted"/>
<accession>A0A9D6LN79</accession>
<gene>
    <name evidence="1" type="ORF">HY220_02460</name>
</gene>
<comment type="caution">
    <text evidence="1">The sequence shown here is derived from an EMBL/GenBank/DDBJ whole genome shotgun (WGS) entry which is preliminary data.</text>
</comment>
<dbReference type="Proteomes" id="UP000808388">
    <property type="component" value="Unassembled WGS sequence"/>
</dbReference>
<evidence type="ECO:0000313" key="1">
    <source>
        <dbReference type="EMBL" id="MBI3627584.1"/>
    </source>
</evidence>
<dbReference type="AlphaFoldDB" id="A0A9D6LN79"/>
<protein>
    <submittedName>
        <fullName evidence="1">Uncharacterized protein</fullName>
    </submittedName>
</protein>
<organism evidence="1 2">
    <name type="scientific">Candidatus Sungiibacteriota bacterium</name>
    <dbReference type="NCBI Taxonomy" id="2750080"/>
    <lineage>
        <taxon>Bacteria</taxon>
        <taxon>Candidatus Sungiibacteriota</taxon>
    </lineage>
</organism>
<dbReference type="EMBL" id="JACQCQ010000009">
    <property type="protein sequence ID" value="MBI3627584.1"/>
    <property type="molecule type" value="Genomic_DNA"/>
</dbReference>
<sequence>MKRSQKNAENARLAIERARKQRYLANRVRRAGENRQMAIGAGSGKKKQK</sequence>
<name>A0A9D6LN79_9BACT</name>
<reference evidence="1" key="1">
    <citation type="submission" date="2020-07" db="EMBL/GenBank/DDBJ databases">
        <title>Huge and variable diversity of episymbiotic CPR bacteria and DPANN archaea in groundwater ecosystems.</title>
        <authorList>
            <person name="He C.Y."/>
            <person name="Keren R."/>
            <person name="Whittaker M."/>
            <person name="Farag I.F."/>
            <person name="Doudna J."/>
            <person name="Cate J.H.D."/>
            <person name="Banfield J.F."/>
        </authorList>
    </citation>
    <scope>NUCLEOTIDE SEQUENCE</scope>
    <source>
        <strain evidence="1">NC_groundwater_972_Pr1_S-0.2um_49_27</strain>
    </source>
</reference>